<evidence type="ECO:0000313" key="2">
    <source>
        <dbReference type="WBParaSite" id="PTRK_0000432400.1"/>
    </source>
</evidence>
<proteinExistence type="predicted"/>
<dbReference type="AlphaFoldDB" id="A0A0N4ZA97"/>
<reference evidence="2" key="1">
    <citation type="submission" date="2017-02" db="UniProtKB">
        <authorList>
            <consortium name="WormBaseParasite"/>
        </authorList>
    </citation>
    <scope>IDENTIFICATION</scope>
</reference>
<name>A0A0N4ZA97_PARTI</name>
<sequence>MAVYEKLRDLKLRLLTICEKLDTIEESIEDIEKYVQRITDIINFIKKYNGGQVPRNIISINREIDDMLKYIINDYRDLPTREINRDATLENVIGHLRNF</sequence>
<dbReference type="Proteomes" id="UP000038045">
    <property type="component" value="Unplaced"/>
</dbReference>
<protein>
    <submittedName>
        <fullName evidence="2">t-SNARE coiled-coil homology domain-containing protein</fullName>
    </submittedName>
</protein>
<keyword evidence="1" id="KW-1185">Reference proteome</keyword>
<organism evidence="1 2">
    <name type="scientific">Parastrongyloides trichosuri</name>
    <name type="common">Possum-specific nematode worm</name>
    <dbReference type="NCBI Taxonomy" id="131310"/>
    <lineage>
        <taxon>Eukaryota</taxon>
        <taxon>Metazoa</taxon>
        <taxon>Ecdysozoa</taxon>
        <taxon>Nematoda</taxon>
        <taxon>Chromadorea</taxon>
        <taxon>Rhabditida</taxon>
        <taxon>Tylenchina</taxon>
        <taxon>Panagrolaimomorpha</taxon>
        <taxon>Strongyloidoidea</taxon>
        <taxon>Strongyloididae</taxon>
        <taxon>Parastrongyloides</taxon>
    </lineage>
</organism>
<evidence type="ECO:0000313" key="1">
    <source>
        <dbReference type="Proteomes" id="UP000038045"/>
    </source>
</evidence>
<accession>A0A0N4ZA97</accession>
<dbReference type="WBParaSite" id="PTRK_0000432400.1">
    <property type="protein sequence ID" value="PTRK_0000432400.1"/>
    <property type="gene ID" value="PTRK_0000432400"/>
</dbReference>